<evidence type="ECO:0000313" key="11">
    <source>
        <dbReference type="Proteomes" id="UP001241926"/>
    </source>
</evidence>
<dbReference type="InterPro" id="IPR020841">
    <property type="entry name" value="PKS_Beta-ketoAc_synthase_dom"/>
</dbReference>
<dbReference type="InterPro" id="IPR018201">
    <property type="entry name" value="Ketoacyl_synth_AS"/>
</dbReference>
<dbReference type="PANTHER" id="PTHR43775">
    <property type="entry name" value="FATTY ACID SYNTHASE"/>
    <property type="match status" value="1"/>
</dbReference>
<dbReference type="SUPFAM" id="SSF53901">
    <property type="entry name" value="Thiolase-like"/>
    <property type="match status" value="1"/>
</dbReference>
<dbReference type="InterPro" id="IPR014030">
    <property type="entry name" value="Ketoacyl_synth_N"/>
</dbReference>
<evidence type="ECO:0000313" key="10">
    <source>
        <dbReference type="EMBL" id="MDL2082226.1"/>
    </source>
</evidence>
<keyword evidence="3" id="KW-0597">Phosphoprotein</keyword>
<feature type="domain" description="Ketosynthase family 3 (KS3)" evidence="9">
    <location>
        <begin position="11"/>
        <end position="427"/>
    </location>
</feature>
<sequence>MTDGDTFEVNPSHIAVIGMAGRFPEAEDLDGFWQNLAHGVESVKPVRVSDDVSHRPAFAELGDPDCFDSDYFGYAPREALIIDPQHRLFMECAVEALECAGEDPARFPGPIGVYAGGSQTGHLESLRAVRDRLGNPSEMMLGFGTGIAFLTTRVAYQLGLRGPAVTVQTACSTSLVAVHQATQALLAGDCDMALAGGASVHIPTPIAEYTEDGAMSGDGHCRAFDAAAEGSVGGDAVGIVVLKRLEDAVADGNTIHAVLIGTAVNNDGHDKIGFTAPSVSGQAEVMRTALKIAEVGPDTVSYVETHGTGTRLGDPIEVAALTTAYGPGRVADRPQGPIWIGSLKTNIGHSDAAAGVAGLIKTILALRHRLIPPSLNFETPNPEIDFENSPFRVNAALREWESHGTPRRAAVNALGVGGTNAHVLLEEAPPVPRTTAEKPSHLVVISAKSRPALSDARSRLAEHLEKHPATDLADVAWTTQIGRQGHPYRHAFVASTGHDLVARLSDTDLAPVEPVSGTDRSVAMVFPGHGGQKLGMARELYLHEEAFRASFDACAAAFAPHLDVSLPDVLFGETSPSAGTDFAELPVAHAAIFSVEMALYRLWESWGITPDVVAGQSLGSYAAACVAGVFTLADAAAVVTCRSRLLETLPSGGMLAVSLPESEVSGLLTDGVSLGAVNGPDQCVVSGPMTAVVELAARLEKDGVDVRRLHIPGAGHSSLVDSITGRFAEYLASVEFGRPVVPFVSDSDGRLMDPDRLTTPQYWVNHMRNTVRFGDVVSTLLDADNRTILEVGPGRSMTTLVRRHPDLKKDHLVVSSLPHPSAPVSDLEHILGSAGSLWGAGHDLDWHGVHSGAARRRIALPTYPFQRTRFRLDLTDEEPVQIERVAVADVDPEVLLEKPGTTTEAAVARVFEEVLGISQPARQHDFFKLGGDSLLATQLTSRLRKDLSIRVSVREVFHAPTVAALAELVETKLTSASADRNDASASDGAALVPVPRAEGGLPLSFAQQRLWFLEQLGLDGLDLSIPGLLRVRGRLDVEALGAAFSGLVARHEV</sequence>
<dbReference type="RefSeq" id="WP_285437290.1">
    <property type="nucleotide sequence ID" value="NZ_JASJUS010000096.1"/>
</dbReference>
<dbReference type="SMART" id="SM00827">
    <property type="entry name" value="PKS_AT"/>
    <property type="match status" value="1"/>
</dbReference>
<evidence type="ECO:0000256" key="6">
    <source>
        <dbReference type="ARBA" id="ARBA00023268"/>
    </source>
</evidence>
<keyword evidence="4" id="KW-0808">Transferase</keyword>
<proteinExistence type="predicted"/>
<dbReference type="PROSITE" id="PS00606">
    <property type="entry name" value="KS3_1"/>
    <property type="match status" value="1"/>
</dbReference>
<dbReference type="Gene3D" id="3.30.70.250">
    <property type="entry name" value="Malonyl-CoA ACP transacylase, ACP-binding"/>
    <property type="match status" value="1"/>
</dbReference>
<dbReference type="InterPro" id="IPR020806">
    <property type="entry name" value="PKS_PP-bd"/>
</dbReference>
<comment type="cofactor">
    <cofactor evidence="1">
        <name>pantetheine 4'-phosphate</name>
        <dbReference type="ChEBI" id="CHEBI:47942"/>
    </cofactor>
</comment>
<dbReference type="InterPro" id="IPR014031">
    <property type="entry name" value="Ketoacyl_synth_C"/>
</dbReference>
<dbReference type="Pfam" id="PF00550">
    <property type="entry name" value="PP-binding"/>
    <property type="match status" value="1"/>
</dbReference>
<dbReference type="InterPro" id="IPR009081">
    <property type="entry name" value="PP-bd_ACP"/>
</dbReference>
<dbReference type="InterPro" id="IPR016039">
    <property type="entry name" value="Thiolase-like"/>
</dbReference>
<dbReference type="InterPro" id="IPR016035">
    <property type="entry name" value="Acyl_Trfase/lysoPLipase"/>
</dbReference>
<dbReference type="Gene3D" id="3.40.366.10">
    <property type="entry name" value="Malonyl-Coenzyme A Acyl Carrier Protein, domain 2"/>
    <property type="match status" value="1"/>
</dbReference>
<dbReference type="Gene3D" id="3.40.47.10">
    <property type="match status" value="1"/>
</dbReference>
<evidence type="ECO:0000256" key="2">
    <source>
        <dbReference type="ARBA" id="ARBA00022450"/>
    </source>
</evidence>
<dbReference type="PANTHER" id="PTHR43775:SF51">
    <property type="entry name" value="INACTIVE PHENOLPHTHIOCEROL SYNTHESIS POLYKETIDE SYNTHASE TYPE I PKS1-RELATED"/>
    <property type="match status" value="1"/>
</dbReference>
<dbReference type="Pfam" id="PF00698">
    <property type="entry name" value="Acyl_transf_1"/>
    <property type="match status" value="1"/>
</dbReference>
<dbReference type="EMBL" id="JASJUS010000096">
    <property type="protein sequence ID" value="MDL2082226.1"/>
    <property type="molecule type" value="Genomic_DNA"/>
</dbReference>
<name>A0ABT7JCT9_9ACTN</name>
<evidence type="ECO:0000256" key="1">
    <source>
        <dbReference type="ARBA" id="ARBA00001957"/>
    </source>
</evidence>
<evidence type="ECO:0000256" key="3">
    <source>
        <dbReference type="ARBA" id="ARBA00022553"/>
    </source>
</evidence>
<dbReference type="InterPro" id="IPR050091">
    <property type="entry name" value="PKS_NRPS_Biosynth_Enz"/>
</dbReference>
<dbReference type="SUPFAM" id="SSF47336">
    <property type="entry name" value="ACP-like"/>
    <property type="match status" value="1"/>
</dbReference>
<evidence type="ECO:0000256" key="5">
    <source>
        <dbReference type="ARBA" id="ARBA00023194"/>
    </source>
</evidence>
<feature type="non-terminal residue" evidence="10">
    <location>
        <position position="1053"/>
    </location>
</feature>
<dbReference type="Pfam" id="PF22621">
    <property type="entry name" value="CurL-like_PKS_C"/>
    <property type="match status" value="1"/>
</dbReference>
<evidence type="ECO:0000256" key="4">
    <source>
        <dbReference type="ARBA" id="ARBA00022679"/>
    </source>
</evidence>
<dbReference type="SMART" id="SM00825">
    <property type="entry name" value="PKS_KS"/>
    <property type="match status" value="1"/>
</dbReference>
<dbReference type="Pfam" id="PF00109">
    <property type="entry name" value="ketoacyl-synt"/>
    <property type="match status" value="1"/>
</dbReference>
<keyword evidence="2" id="KW-0596">Phosphopantetheine</keyword>
<evidence type="ECO:0000256" key="7">
    <source>
        <dbReference type="ARBA" id="ARBA00023315"/>
    </source>
</evidence>
<feature type="domain" description="Carrier" evidence="8">
    <location>
        <begin position="898"/>
        <end position="973"/>
    </location>
</feature>
<dbReference type="InterPro" id="IPR006162">
    <property type="entry name" value="Ppantetheine_attach_site"/>
</dbReference>
<evidence type="ECO:0000259" key="8">
    <source>
        <dbReference type="PROSITE" id="PS50075"/>
    </source>
</evidence>
<dbReference type="SUPFAM" id="SSF52777">
    <property type="entry name" value="CoA-dependent acyltransferases"/>
    <property type="match status" value="1"/>
</dbReference>
<dbReference type="Pfam" id="PF02801">
    <property type="entry name" value="Ketoacyl-synt_C"/>
    <property type="match status" value="1"/>
</dbReference>
<evidence type="ECO:0000259" key="9">
    <source>
        <dbReference type="PROSITE" id="PS52004"/>
    </source>
</evidence>
<gene>
    <name evidence="10" type="ORF">QNN03_38070</name>
</gene>
<dbReference type="InterPro" id="IPR036736">
    <property type="entry name" value="ACP-like_sf"/>
</dbReference>
<accession>A0ABT7JCT9</accession>
<keyword evidence="11" id="KW-1185">Reference proteome</keyword>
<dbReference type="PROSITE" id="PS52004">
    <property type="entry name" value="KS3_2"/>
    <property type="match status" value="1"/>
</dbReference>
<dbReference type="Gene3D" id="3.30.70.3290">
    <property type="match status" value="1"/>
</dbReference>
<dbReference type="InterPro" id="IPR001227">
    <property type="entry name" value="Ac_transferase_dom_sf"/>
</dbReference>
<dbReference type="SUPFAM" id="SSF55048">
    <property type="entry name" value="Probable ACP-binding domain of malonyl-CoA ACP transacylase"/>
    <property type="match status" value="1"/>
</dbReference>
<keyword evidence="6" id="KW-0511">Multifunctional enzyme</keyword>
<dbReference type="Proteomes" id="UP001241926">
    <property type="component" value="Unassembled WGS sequence"/>
</dbReference>
<dbReference type="SUPFAM" id="SSF52151">
    <property type="entry name" value="FabD/lysophospholipase-like"/>
    <property type="match status" value="1"/>
</dbReference>
<keyword evidence="5" id="KW-0045">Antibiotic biosynthesis</keyword>
<organism evidence="10 11">
    <name type="scientific">Streptomyces fuscus</name>
    <dbReference type="NCBI Taxonomy" id="3048495"/>
    <lineage>
        <taxon>Bacteria</taxon>
        <taxon>Bacillati</taxon>
        <taxon>Actinomycetota</taxon>
        <taxon>Actinomycetes</taxon>
        <taxon>Kitasatosporales</taxon>
        <taxon>Streptomycetaceae</taxon>
        <taxon>Streptomyces</taxon>
    </lineage>
</organism>
<dbReference type="PROSITE" id="PS00012">
    <property type="entry name" value="PHOSPHOPANTETHEINE"/>
    <property type="match status" value="1"/>
</dbReference>
<dbReference type="Gene3D" id="1.10.1200.10">
    <property type="entry name" value="ACP-like"/>
    <property type="match status" value="1"/>
</dbReference>
<comment type="caution">
    <text evidence="10">The sequence shown here is derived from an EMBL/GenBank/DDBJ whole genome shotgun (WGS) entry which is preliminary data.</text>
</comment>
<dbReference type="SMART" id="SM00823">
    <property type="entry name" value="PKS_PP"/>
    <property type="match status" value="1"/>
</dbReference>
<reference evidence="10 11" key="1">
    <citation type="submission" date="2023-05" db="EMBL/GenBank/DDBJ databases">
        <title>Streptomyces fuscus sp. nov., a brown-black pigment producing actinomyces isolated from dry sand of Sea duck farm.</title>
        <authorList>
            <person name="Xie J."/>
            <person name="Shen N."/>
        </authorList>
    </citation>
    <scope>NUCLEOTIDE SEQUENCE [LARGE SCALE GENOMIC DNA]</scope>
    <source>
        <strain evidence="10 11">GXMU-J15</strain>
    </source>
</reference>
<protein>
    <submittedName>
        <fullName evidence="10">Beta-ketoacyl synthase N-terminal-like domain-containing protein</fullName>
    </submittedName>
</protein>
<dbReference type="CDD" id="cd00833">
    <property type="entry name" value="PKS"/>
    <property type="match status" value="1"/>
</dbReference>
<dbReference type="InterPro" id="IPR023213">
    <property type="entry name" value="CAT-like_dom_sf"/>
</dbReference>
<dbReference type="Gene3D" id="3.30.559.10">
    <property type="entry name" value="Chloramphenicol acetyltransferase-like domain"/>
    <property type="match status" value="1"/>
</dbReference>
<keyword evidence="7" id="KW-0012">Acyltransferase</keyword>
<dbReference type="PROSITE" id="PS50075">
    <property type="entry name" value="CARRIER"/>
    <property type="match status" value="1"/>
</dbReference>
<dbReference type="InterPro" id="IPR016036">
    <property type="entry name" value="Malonyl_transacylase_ACP-bd"/>
</dbReference>
<dbReference type="InterPro" id="IPR014043">
    <property type="entry name" value="Acyl_transferase_dom"/>
</dbReference>